<evidence type="ECO:0008006" key="3">
    <source>
        <dbReference type="Google" id="ProtNLM"/>
    </source>
</evidence>
<reference evidence="1" key="1">
    <citation type="submission" date="2019-11" db="EMBL/GenBank/DDBJ databases">
        <title>Bipolaris sorokiniana Genome sequencing.</title>
        <authorList>
            <person name="Wang H."/>
        </authorList>
    </citation>
    <scope>NUCLEOTIDE SEQUENCE</scope>
</reference>
<sequence>MAKRQLTASYIATNASFDISTESGLHAWISWHYREEGFRYNGTYQSLAGLRAHLFALDTGLSRTSIRQAIQQLLSPEHPNSLVVVAVKKDIPIKDTQNEDRDMLPSQLSASITKTEPPKLQLVPGIPYMPQLGLAQGTAVTEHEFSVPSSKGNCSSSIIVSEDLAASSGGCVRKDSLTSKYDIFNDTDLLISDDGEHNNTGDIQLHERAAQIRHAPLLGVDVVLQNDQHLLPQYGLMGLYGEAKDIRSKLFMNTNVPFSMFLCGVQGSGKSHTTSCILENYLIPSKHLGKLQNPLSALVFSYGHFNGNGTGFSISEAAFLGSSGAKILDAAHVKKVQVLVSPSNYVRISKLYLQLPNVSVTPFKIKPRNLDITTMLALMNVNESEETPLYMAQVTQILRDMSTTGGLFDYKTFKLHLKKQKFNPAQSNMLQMRLSLLESFLDMNDTSPEMEFLPGEITIMDMSCPFVDANTACVLFEIGLQQYLHSQGTGKIIVLDEAHKYMPKIPGAKSLNEALLQTIRLQRHHGARVIVSTQEPTLLTDLIALCSVTVIHRFSSPEWFSAIRRHIPIADEDRDDLMRKIESLKTGQAIVYSPNTVLGSDDCGNLIMGTSGMIDVQVRRRLTNDGGQSVLAV</sequence>
<dbReference type="InterPro" id="IPR051162">
    <property type="entry name" value="T4SS_component"/>
</dbReference>
<dbReference type="EMBL" id="WNKQ01000024">
    <property type="protein sequence ID" value="KAF5844325.1"/>
    <property type="molecule type" value="Genomic_DNA"/>
</dbReference>
<protein>
    <recommendedName>
        <fullName evidence="3">Zona occludens toxin N-terminal domain-containing protein</fullName>
    </recommendedName>
</protein>
<dbReference type="Gene3D" id="3.40.50.300">
    <property type="entry name" value="P-loop containing nucleotide triphosphate hydrolases"/>
    <property type="match status" value="1"/>
</dbReference>
<organism evidence="1 2">
    <name type="scientific">Cochliobolus sativus</name>
    <name type="common">Common root rot and spot blotch fungus</name>
    <name type="synonym">Bipolaris sorokiniana</name>
    <dbReference type="NCBI Taxonomy" id="45130"/>
    <lineage>
        <taxon>Eukaryota</taxon>
        <taxon>Fungi</taxon>
        <taxon>Dikarya</taxon>
        <taxon>Ascomycota</taxon>
        <taxon>Pezizomycotina</taxon>
        <taxon>Dothideomycetes</taxon>
        <taxon>Pleosporomycetidae</taxon>
        <taxon>Pleosporales</taxon>
        <taxon>Pleosporineae</taxon>
        <taxon>Pleosporaceae</taxon>
        <taxon>Bipolaris</taxon>
    </lineage>
</organism>
<evidence type="ECO:0000313" key="2">
    <source>
        <dbReference type="Proteomes" id="UP000624244"/>
    </source>
</evidence>
<accession>A0A8H5ZAB4</accession>
<comment type="caution">
    <text evidence="1">The sequence shown here is derived from an EMBL/GenBank/DDBJ whole genome shotgun (WGS) entry which is preliminary data.</text>
</comment>
<dbReference type="AlphaFoldDB" id="A0A8H5ZAB4"/>
<dbReference type="InterPro" id="IPR027417">
    <property type="entry name" value="P-loop_NTPase"/>
</dbReference>
<dbReference type="PANTHER" id="PTHR30121">
    <property type="entry name" value="UNCHARACTERIZED PROTEIN YJGR-RELATED"/>
    <property type="match status" value="1"/>
</dbReference>
<name>A0A8H5ZAB4_COCSA</name>
<evidence type="ECO:0000313" key="1">
    <source>
        <dbReference type="EMBL" id="KAF5844325.1"/>
    </source>
</evidence>
<gene>
    <name evidence="1" type="ORF">GGP41_004508</name>
</gene>
<proteinExistence type="predicted"/>
<dbReference type="SUPFAM" id="SSF52540">
    <property type="entry name" value="P-loop containing nucleoside triphosphate hydrolases"/>
    <property type="match status" value="1"/>
</dbReference>
<dbReference type="Proteomes" id="UP000624244">
    <property type="component" value="Unassembled WGS sequence"/>
</dbReference>
<dbReference type="PANTHER" id="PTHR30121:SF6">
    <property type="entry name" value="SLR6007 PROTEIN"/>
    <property type="match status" value="1"/>
</dbReference>